<gene>
    <name evidence="1" type="ORF">AVDCRST_MAG81-2934</name>
</gene>
<protein>
    <submittedName>
        <fullName evidence="1">Uncharacterized protein</fullName>
    </submittedName>
</protein>
<dbReference type="AlphaFoldDB" id="A0A6J4VCN8"/>
<accession>A0A6J4VCN8</accession>
<organism evidence="1">
    <name type="scientific">uncultured Synechococcales cyanobacterium</name>
    <dbReference type="NCBI Taxonomy" id="1936017"/>
    <lineage>
        <taxon>Bacteria</taxon>
        <taxon>Bacillati</taxon>
        <taxon>Cyanobacteriota</taxon>
        <taxon>Cyanophyceae</taxon>
        <taxon>Synechococcales</taxon>
        <taxon>environmental samples</taxon>
    </lineage>
</organism>
<dbReference type="EMBL" id="CADCWO010000103">
    <property type="protein sequence ID" value="CAA9572434.1"/>
    <property type="molecule type" value="Genomic_DNA"/>
</dbReference>
<sequence length="60" mass="6677">MAQLIEVGDPYNSSSKGIYLHEADAPEALKALEKHLYYLTACETEQYCFKSIAVPKVQIG</sequence>
<reference evidence="1" key="1">
    <citation type="submission" date="2020-02" db="EMBL/GenBank/DDBJ databases">
        <authorList>
            <person name="Meier V. D."/>
        </authorList>
    </citation>
    <scope>NUCLEOTIDE SEQUENCE</scope>
    <source>
        <strain evidence="1">AVDCRST_MAG81</strain>
    </source>
</reference>
<evidence type="ECO:0000313" key="1">
    <source>
        <dbReference type="EMBL" id="CAA9572434.1"/>
    </source>
</evidence>
<proteinExistence type="predicted"/>
<name>A0A6J4VCN8_9CYAN</name>